<protein>
    <submittedName>
        <fullName evidence="1">Uncharacterized protein</fullName>
    </submittedName>
</protein>
<dbReference type="HOGENOM" id="CLU_2892691_0_0_1"/>
<dbReference type="Gramene" id="OB01G36290.1">
    <property type="protein sequence ID" value="OB01G36290.1"/>
    <property type="gene ID" value="OB01G36290"/>
</dbReference>
<evidence type="ECO:0000313" key="2">
    <source>
        <dbReference type="Proteomes" id="UP000006038"/>
    </source>
</evidence>
<organism evidence="1">
    <name type="scientific">Oryza brachyantha</name>
    <name type="common">malo sina</name>
    <dbReference type="NCBI Taxonomy" id="4533"/>
    <lineage>
        <taxon>Eukaryota</taxon>
        <taxon>Viridiplantae</taxon>
        <taxon>Streptophyta</taxon>
        <taxon>Embryophyta</taxon>
        <taxon>Tracheophyta</taxon>
        <taxon>Spermatophyta</taxon>
        <taxon>Magnoliopsida</taxon>
        <taxon>Liliopsida</taxon>
        <taxon>Poales</taxon>
        <taxon>Poaceae</taxon>
        <taxon>BOP clade</taxon>
        <taxon>Oryzoideae</taxon>
        <taxon>Oryzeae</taxon>
        <taxon>Oryzinae</taxon>
        <taxon>Oryza</taxon>
    </lineage>
</organism>
<dbReference type="AlphaFoldDB" id="J3L323"/>
<reference evidence="1" key="1">
    <citation type="journal article" date="2013" name="Nat. Commun.">
        <title>Whole-genome sequencing of Oryza brachyantha reveals mechanisms underlying Oryza genome evolution.</title>
        <authorList>
            <person name="Chen J."/>
            <person name="Huang Q."/>
            <person name="Gao D."/>
            <person name="Wang J."/>
            <person name="Lang Y."/>
            <person name="Liu T."/>
            <person name="Li B."/>
            <person name="Bai Z."/>
            <person name="Luis Goicoechea J."/>
            <person name="Liang C."/>
            <person name="Chen C."/>
            <person name="Zhang W."/>
            <person name="Sun S."/>
            <person name="Liao Y."/>
            <person name="Zhang X."/>
            <person name="Yang L."/>
            <person name="Song C."/>
            <person name="Wang M."/>
            <person name="Shi J."/>
            <person name="Liu G."/>
            <person name="Liu J."/>
            <person name="Zhou H."/>
            <person name="Zhou W."/>
            <person name="Yu Q."/>
            <person name="An N."/>
            <person name="Chen Y."/>
            <person name="Cai Q."/>
            <person name="Wang B."/>
            <person name="Liu B."/>
            <person name="Min J."/>
            <person name="Huang Y."/>
            <person name="Wu H."/>
            <person name="Li Z."/>
            <person name="Zhang Y."/>
            <person name="Yin Y."/>
            <person name="Song W."/>
            <person name="Jiang J."/>
            <person name="Jackson S.A."/>
            <person name="Wing R.A."/>
            <person name="Wang J."/>
            <person name="Chen M."/>
        </authorList>
    </citation>
    <scope>NUCLEOTIDE SEQUENCE [LARGE SCALE GENOMIC DNA]</scope>
    <source>
        <strain evidence="1">cv. IRGC 101232</strain>
    </source>
</reference>
<sequence>APASSTVVLPPCVLPPTPFYLRCWFSSYSKPVNITYFSLDMLLCVIRHQLVQHLASCAIGYGH</sequence>
<name>J3L323_ORYBR</name>
<dbReference type="Proteomes" id="UP000006038">
    <property type="component" value="Chromosome 1"/>
</dbReference>
<evidence type="ECO:0000313" key="1">
    <source>
        <dbReference type="EnsemblPlants" id="OB01G36290.1"/>
    </source>
</evidence>
<accession>J3L323</accession>
<dbReference type="EnsemblPlants" id="OB01G36290.1">
    <property type="protein sequence ID" value="OB01G36290.1"/>
    <property type="gene ID" value="OB01G36290"/>
</dbReference>
<proteinExistence type="predicted"/>
<keyword evidence="2" id="KW-1185">Reference proteome</keyword>
<reference evidence="1" key="2">
    <citation type="submission" date="2013-04" db="UniProtKB">
        <authorList>
            <consortium name="EnsemblPlants"/>
        </authorList>
    </citation>
    <scope>IDENTIFICATION</scope>
</reference>